<dbReference type="PANTHER" id="PTHR38445:SF10">
    <property type="entry name" value="GNTR-FAMILY TRANSCRIPTIONAL REGULATOR"/>
    <property type="match status" value="1"/>
</dbReference>
<keyword evidence="2" id="KW-0238">DNA-binding</keyword>
<organism evidence="5 6">
    <name type="scientific">Flavobacterium rivuli WB 3.3-2 = DSM 21788</name>
    <dbReference type="NCBI Taxonomy" id="1121895"/>
    <lineage>
        <taxon>Bacteria</taxon>
        <taxon>Pseudomonadati</taxon>
        <taxon>Bacteroidota</taxon>
        <taxon>Flavobacteriia</taxon>
        <taxon>Flavobacteriales</taxon>
        <taxon>Flavobacteriaceae</taxon>
        <taxon>Flavobacterium</taxon>
    </lineage>
</organism>
<dbReference type="Gene3D" id="1.10.10.10">
    <property type="entry name" value="Winged helix-like DNA-binding domain superfamily/Winged helix DNA-binding domain"/>
    <property type="match status" value="1"/>
</dbReference>
<gene>
    <name evidence="5" type="ORF">Q765_14040</name>
</gene>
<dbReference type="SMART" id="SM00345">
    <property type="entry name" value="HTH_GNTR"/>
    <property type="match status" value="1"/>
</dbReference>
<dbReference type="InterPro" id="IPR000524">
    <property type="entry name" value="Tscrpt_reg_HTH_GntR"/>
</dbReference>
<evidence type="ECO:0000313" key="5">
    <source>
        <dbReference type="EMBL" id="KGO85945.1"/>
    </source>
</evidence>
<dbReference type="GO" id="GO:0003700">
    <property type="term" value="F:DNA-binding transcription factor activity"/>
    <property type="evidence" value="ECO:0007669"/>
    <property type="project" value="InterPro"/>
</dbReference>
<comment type="caution">
    <text evidence="5">The sequence shown here is derived from an EMBL/GenBank/DDBJ whole genome shotgun (WGS) entry which is preliminary data.</text>
</comment>
<dbReference type="InterPro" id="IPR028082">
    <property type="entry name" value="Peripla_BP_I"/>
</dbReference>
<dbReference type="Pfam" id="PF00392">
    <property type="entry name" value="GntR"/>
    <property type="match status" value="1"/>
</dbReference>
<dbReference type="AlphaFoldDB" id="A0A0A2MCC8"/>
<accession>A0A0A2MCC8</accession>
<sequence length="349" mass="40442">MIKKFHIRINDKSRVPKYKQIVDSIVQDISNGILAIGEKIPSINELSELCYFSRDTVEKAYKLLKERKIIVSSPGKGFYIAQSENIIRTNILLMVNKPSSYKMMVYNSFANLVGLEANVTMSVYHNDETLFLNTLEQGLHTYDYFVIQSHFRNKQMNHTSFTDKVVRMLDSIPRDKLILLDNVNPGIRGKYGAISQDFKNDLYNSLVKGLEKIKQYDKIILVYPRKIINPYPAGILQGFKEFCTDHNLDYEILDEIYDDMELQNQKDVYVTIQERDLVNLVRQVNKENLRLGKDIGIISYNETPLKELLGITVISTDFKAMGEAAADMFINKKKEHVKNPFRYIERNSL</sequence>
<evidence type="ECO:0000313" key="6">
    <source>
        <dbReference type="Proteomes" id="UP000030152"/>
    </source>
</evidence>
<dbReference type="InterPro" id="IPR036388">
    <property type="entry name" value="WH-like_DNA-bd_sf"/>
</dbReference>
<evidence type="ECO:0000256" key="1">
    <source>
        <dbReference type="ARBA" id="ARBA00023015"/>
    </source>
</evidence>
<dbReference type="EMBL" id="JRLX01000015">
    <property type="protein sequence ID" value="KGO85945.1"/>
    <property type="molecule type" value="Genomic_DNA"/>
</dbReference>
<dbReference type="RefSeq" id="WP_020214343.1">
    <property type="nucleotide sequence ID" value="NZ_JRLX01000015.1"/>
</dbReference>
<dbReference type="PANTHER" id="PTHR38445">
    <property type="entry name" value="HTH-TYPE TRANSCRIPTIONAL REPRESSOR YTRA"/>
    <property type="match status" value="1"/>
</dbReference>
<dbReference type="PROSITE" id="PS50949">
    <property type="entry name" value="HTH_GNTR"/>
    <property type="match status" value="1"/>
</dbReference>
<dbReference type="SUPFAM" id="SSF46785">
    <property type="entry name" value="Winged helix' DNA-binding domain"/>
    <property type="match status" value="1"/>
</dbReference>
<reference evidence="5 6" key="1">
    <citation type="submission" date="2013-09" db="EMBL/GenBank/DDBJ databases">
        <authorList>
            <person name="Zeng Z."/>
            <person name="Chen C."/>
        </authorList>
    </citation>
    <scope>NUCLEOTIDE SEQUENCE [LARGE SCALE GENOMIC DNA]</scope>
    <source>
        <strain evidence="5 6">WB 3.3-2</strain>
    </source>
</reference>
<dbReference type="Gene3D" id="3.40.50.2300">
    <property type="match status" value="2"/>
</dbReference>
<keyword evidence="1" id="KW-0805">Transcription regulation</keyword>
<dbReference type="eggNOG" id="COG2188">
    <property type="taxonomic scope" value="Bacteria"/>
</dbReference>
<evidence type="ECO:0000256" key="2">
    <source>
        <dbReference type="ARBA" id="ARBA00023125"/>
    </source>
</evidence>
<proteinExistence type="predicted"/>
<dbReference type="GO" id="GO:0003677">
    <property type="term" value="F:DNA binding"/>
    <property type="evidence" value="ECO:0007669"/>
    <property type="project" value="UniProtKB-KW"/>
</dbReference>
<name>A0A0A2MCC8_9FLAO</name>
<keyword evidence="3" id="KW-0804">Transcription</keyword>
<dbReference type="InterPro" id="IPR036390">
    <property type="entry name" value="WH_DNA-bd_sf"/>
</dbReference>
<dbReference type="OrthoDB" id="742238at2"/>
<keyword evidence="6" id="KW-1185">Reference proteome</keyword>
<dbReference type="Proteomes" id="UP000030152">
    <property type="component" value="Unassembled WGS sequence"/>
</dbReference>
<evidence type="ECO:0000256" key="3">
    <source>
        <dbReference type="ARBA" id="ARBA00023163"/>
    </source>
</evidence>
<dbReference type="STRING" id="1121895.GCA_000378485_03179"/>
<protein>
    <submittedName>
        <fullName evidence="5">Transcriptional regulator</fullName>
    </submittedName>
</protein>
<evidence type="ECO:0000259" key="4">
    <source>
        <dbReference type="PROSITE" id="PS50949"/>
    </source>
</evidence>
<feature type="domain" description="HTH gntR-type" evidence="4">
    <location>
        <begin position="15"/>
        <end position="83"/>
    </location>
</feature>
<dbReference type="CDD" id="cd07377">
    <property type="entry name" value="WHTH_GntR"/>
    <property type="match status" value="1"/>
</dbReference>
<dbReference type="SUPFAM" id="SSF53822">
    <property type="entry name" value="Periplasmic binding protein-like I"/>
    <property type="match status" value="1"/>
</dbReference>